<dbReference type="GO" id="GO:0046872">
    <property type="term" value="F:metal ion binding"/>
    <property type="evidence" value="ECO:0007669"/>
    <property type="project" value="UniProtKB-KW"/>
</dbReference>
<keyword evidence="1" id="KW-0813">Transport</keyword>
<protein>
    <submittedName>
        <fullName evidence="9">[Fe-S]-binding protein</fullName>
    </submittedName>
</protein>
<evidence type="ECO:0000256" key="2">
    <source>
        <dbReference type="ARBA" id="ARBA00022485"/>
    </source>
</evidence>
<evidence type="ECO:0000256" key="3">
    <source>
        <dbReference type="ARBA" id="ARBA00022723"/>
    </source>
</evidence>
<dbReference type="Pfam" id="PF00037">
    <property type="entry name" value="Fer4"/>
    <property type="match status" value="2"/>
</dbReference>
<reference evidence="9 10" key="1">
    <citation type="submission" date="2017-11" db="EMBL/GenBank/DDBJ databases">
        <title>Isolation and Characterization of Methanogenic Archaea from Saline Meromictic Lake at Siberia.</title>
        <authorList>
            <person name="Shen Y."/>
            <person name="Huang H.-H."/>
            <person name="Lai M.-C."/>
            <person name="Chen S.-C."/>
        </authorList>
    </citation>
    <scope>NUCLEOTIDE SEQUENCE [LARGE SCALE GENOMIC DNA]</scope>
    <source>
        <strain evidence="9 10">SY-01</strain>
    </source>
</reference>
<feature type="domain" description="4Fe-4S ferredoxin-type" evidence="8">
    <location>
        <begin position="100"/>
        <end position="129"/>
    </location>
</feature>
<keyword evidence="4" id="KW-0677">Repeat</keyword>
<evidence type="ECO:0000313" key="10">
    <source>
        <dbReference type="Proteomes" id="UP000297295"/>
    </source>
</evidence>
<evidence type="ECO:0000259" key="8">
    <source>
        <dbReference type="PROSITE" id="PS51379"/>
    </source>
</evidence>
<dbReference type="OrthoDB" id="23833at2157"/>
<organism evidence="9 10">
    <name type="scientific">Methanolobus halotolerans</name>
    <dbReference type="NCBI Taxonomy" id="2052935"/>
    <lineage>
        <taxon>Archaea</taxon>
        <taxon>Methanobacteriati</taxon>
        <taxon>Methanobacteriota</taxon>
        <taxon>Stenosarchaea group</taxon>
        <taxon>Methanomicrobia</taxon>
        <taxon>Methanosarcinales</taxon>
        <taxon>Methanosarcinaceae</taxon>
        <taxon>Methanolobus</taxon>
    </lineage>
</organism>
<dbReference type="PROSITE" id="PS51379">
    <property type="entry name" value="4FE4S_FER_2"/>
    <property type="match status" value="2"/>
</dbReference>
<sequence length="130" mass="14369">MKIKINILPEIVTKPILAEAILETGVLLNVSQAHFDRSHGEVVADVPEEVFERIRSALVSKGAVVRRLDTPIEWNEDECVECSACISVCPTKVFSLDEDYSLLVDKSKCIQCGTCVEMCPHNALALINNK</sequence>
<dbReference type="GO" id="GO:0051539">
    <property type="term" value="F:4 iron, 4 sulfur cluster binding"/>
    <property type="evidence" value="ECO:0007669"/>
    <property type="project" value="UniProtKB-KW"/>
</dbReference>
<keyword evidence="3" id="KW-0479">Metal-binding</keyword>
<feature type="domain" description="4Fe-4S ferredoxin-type" evidence="8">
    <location>
        <begin position="70"/>
        <end position="99"/>
    </location>
</feature>
<dbReference type="InterPro" id="IPR017900">
    <property type="entry name" value="4Fe4S_Fe_S_CS"/>
</dbReference>
<dbReference type="InterPro" id="IPR017896">
    <property type="entry name" value="4Fe4S_Fe-S-bd"/>
</dbReference>
<dbReference type="AlphaFoldDB" id="A0A4E0Q912"/>
<evidence type="ECO:0000256" key="7">
    <source>
        <dbReference type="ARBA" id="ARBA00023014"/>
    </source>
</evidence>
<dbReference type="InterPro" id="IPR050572">
    <property type="entry name" value="Fe-S_Ferredoxin"/>
</dbReference>
<dbReference type="EMBL" id="PGGK01000001">
    <property type="protein sequence ID" value="TGC11464.1"/>
    <property type="molecule type" value="Genomic_DNA"/>
</dbReference>
<evidence type="ECO:0000256" key="6">
    <source>
        <dbReference type="ARBA" id="ARBA00023004"/>
    </source>
</evidence>
<evidence type="ECO:0000313" key="9">
    <source>
        <dbReference type="EMBL" id="TGC11464.1"/>
    </source>
</evidence>
<accession>A0A4E0Q912</accession>
<comment type="caution">
    <text evidence="9">The sequence shown here is derived from an EMBL/GenBank/DDBJ whole genome shotgun (WGS) entry which is preliminary data.</text>
</comment>
<keyword evidence="5" id="KW-0249">Electron transport</keyword>
<keyword evidence="7" id="KW-0411">Iron-sulfur</keyword>
<dbReference type="Proteomes" id="UP000297295">
    <property type="component" value="Unassembled WGS sequence"/>
</dbReference>
<keyword evidence="2" id="KW-0004">4Fe-4S</keyword>
<dbReference type="GO" id="GO:0016491">
    <property type="term" value="F:oxidoreductase activity"/>
    <property type="evidence" value="ECO:0007669"/>
    <property type="project" value="UniProtKB-ARBA"/>
</dbReference>
<dbReference type="PANTHER" id="PTHR43687:SF6">
    <property type="entry name" value="L-ASPARTATE SEMIALDEHYDE SULFURTRANSFERASE IRON-SULFUR SUBUNIT"/>
    <property type="match status" value="1"/>
</dbReference>
<dbReference type="SUPFAM" id="SSF54862">
    <property type="entry name" value="4Fe-4S ferredoxins"/>
    <property type="match status" value="1"/>
</dbReference>
<name>A0A4E0Q912_9EURY</name>
<dbReference type="RefSeq" id="WP_135388043.1">
    <property type="nucleotide sequence ID" value="NZ_PGGK01000001.1"/>
</dbReference>
<evidence type="ECO:0000256" key="1">
    <source>
        <dbReference type="ARBA" id="ARBA00022448"/>
    </source>
</evidence>
<gene>
    <name evidence="9" type="ORF">CUN85_00900</name>
</gene>
<proteinExistence type="predicted"/>
<dbReference type="PROSITE" id="PS00198">
    <property type="entry name" value="4FE4S_FER_1"/>
    <property type="match status" value="2"/>
</dbReference>
<keyword evidence="6" id="KW-0408">Iron</keyword>
<dbReference type="PANTHER" id="PTHR43687">
    <property type="entry name" value="ADENYLYLSULFATE REDUCTASE, BETA SUBUNIT"/>
    <property type="match status" value="1"/>
</dbReference>
<evidence type="ECO:0000256" key="5">
    <source>
        <dbReference type="ARBA" id="ARBA00022982"/>
    </source>
</evidence>
<keyword evidence="10" id="KW-1185">Reference proteome</keyword>
<dbReference type="Gene3D" id="3.30.70.20">
    <property type="match status" value="2"/>
</dbReference>
<evidence type="ECO:0000256" key="4">
    <source>
        <dbReference type="ARBA" id="ARBA00022737"/>
    </source>
</evidence>